<dbReference type="EMBL" id="CM056742">
    <property type="protein sequence ID" value="KAJ8677380.1"/>
    <property type="molecule type" value="Genomic_DNA"/>
</dbReference>
<accession>A0ACC2P1B9</accession>
<proteinExistence type="predicted"/>
<reference evidence="1" key="1">
    <citation type="submission" date="2023-04" db="EMBL/GenBank/DDBJ databases">
        <title>A chromosome-level genome assembly of the parasitoid wasp Eretmocerus hayati.</title>
        <authorList>
            <person name="Zhong Y."/>
            <person name="Liu S."/>
            <person name="Liu Y."/>
        </authorList>
    </citation>
    <scope>NUCLEOTIDE SEQUENCE</scope>
    <source>
        <strain evidence="1">ZJU_SS_LIU_2023</strain>
    </source>
</reference>
<protein>
    <submittedName>
        <fullName evidence="1">Uncharacterized protein</fullName>
    </submittedName>
</protein>
<evidence type="ECO:0000313" key="1">
    <source>
        <dbReference type="EMBL" id="KAJ8677380.1"/>
    </source>
</evidence>
<dbReference type="Proteomes" id="UP001239111">
    <property type="component" value="Chromosome 2"/>
</dbReference>
<evidence type="ECO:0000313" key="2">
    <source>
        <dbReference type="Proteomes" id="UP001239111"/>
    </source>
</evidence>
<organism evidence="1 2">
    <name type="scientific">Eretmocerus hayati</name>
    <dbReference type="NCBI Taxonomy" id="131215"/>
    <lineage>
        <taxon>Eukaryota</taxon>
        <taxon>Metazoa</taxon>
        <taxon>Ecdysozoa</taxon>
        <taxon>Arthropoda</taxon>
        <taxon>Hexapoda</taxon>
        <taxon>Insecta</taxon>
        <taxon>Pterygota</taxon>
        <taxon>Neoptera</taxon>
        <taxon>Endopterygota</taxon>
        <taxon>Hymenoptera</taxon>
        <taxon>Apocrita</taxon>
        <taxon>Proctotrupomorpha</taxon>
        <taxon>Chalcidoidea</taxon>
        <taxon>Aphelinidae</taxon>
        <taxon>Aphelininae</taxon>
        <taxon>Eretmocerus</taxon>
    </lineage>
</organism>
<gene>
    <name evidence="1" type="ORF">QAD02_013167</name>
</gene>
<keyword evidence="2" id="KW-1185">Reference proteome</keyword>
<comment type="caution">
    <text evidence="1">The sequence shown here is derived from an EMBL/GenBank/DDBJ whole genome shotgun (WGS) entry which is preliminary data.</text>
</comment>
<sequence length="191" mass="20988">MENDQAKEVKTFDWCTNSLKLKDELEAFSLGFPRDAKLHFFICPSNRWNLRKVTAIYFYMTCRNLSFYCNHASFGATAAIISTRRNDCSPVASIPPSAPIEIRSPALERLAGPPVDVAVASAPDDRLSPISFGDLDPLDPLFLDAPIDESPLLIEDLATRPPSILPRALDVPEPATSDGVPFAGVSVHQKF</sequence>
<name>A0ACC2P1B9_9HYME</name>